<organism evidence="1 2">
    <name type="scientific">Methanobacterium paludis (strain DSM 25820 / JCM 18151 / SWAN1)</name>
    <dbReference type="NCBI Taxonomy" id="868131"/>
    <lineage>
        <taxon>Archaea</taxon>
        <taxon>Methanobacteriati</taxon>
        <taxon>Methanobacteriota</taxon>
        <taxon>Methanomada group</taxon>
        <taxon>Methanobacteria</taxon>
        <taxon>Methanobacteriales</taxon>
        <taxon>Methanobacteriaceae</taxon>
        <taxon>Methanobacterium</taxon>
    </lineage>
</organism>
<proteinExistence type="predicted"/>
<dbReference type="STRING" id="868131.MSWAN_1237"/>
<protein>
    <submittedName>
        <fullName evidence="1">DNA-(Apurinic or apyrimidinic site) lyase pyrimidine dimer DNA glycosylase</fullName>
    </submittedName>
</protein>
<dbReference type="OrthoDB" id="70703at2157"/>
<reference evidence="1 2" key="1">
    <citation type="journal article" date="2014" name="Int. J. Syst. Evol. Microbiol.">
        <title>Methanobacterium paludis sp. nov. and a novel strain of Methanobacterium lacus isolated from northern peatlands.</title>
        <authorList>
            <person name="Cadillo-Quiroz H."/>
            <person name="Brauer S.L."/>
            <person name="Goodson N."/>
            <person name="Yavitt J.B."/>
            <person name="Zinder S.H."/>
        </authorList>
    </citation>
    <scope>NUCLEOTIDE SEQUENCE [LARGE SCALE GENOMIC DNA]</scope>
    <source>
        <strain evidence="2">DSM 25820 / JCM 18151 / SWAN1</strain>
    </source>
</reference>
<dbReference type="KEGG" id="mew:MSWAN_1237"/>
<gene>
    <name evidence="1" type="ordered locus">MSWAN_1237</name>
</gene>
<dbReference type="HOGENOM" id="CLU_120482_0_0_2"/>
<dbReference type="AlphaFoldDB" id="F6D5S2"/>
<dbReference type="eggNOG" id="arCOG05276">
    <property type="taxonomic scope" value="Archaea"/>
</dbReference>
<dbReference type="GeneID" id="10668742"/>
<dbReference type="RefSeq" id="WP_013825755.1">
    <property type="nucleotide sequence ID" value="NC_015574.1"/>
</dbReference>
<evidence type="ECO:0000313" key="2">
    <source>
        <dbReference type="Proteomes" id="UP000009231"/>
    </source>
</evidence>
<dbReference type="GO" id="GO:0016829">
    <property type="term" value="F:lyase activity"/>
    <property type="evidence" value="ECO:0007669"/>
    <property type="project" value="UniProtKB-KW"/>
</dbReference>
<name>F6D5S2_METPW</name>
<evidence type="ECO:0000313" key="1">
    <source>
        <dbReference type="EMBL" id="AEG18254.1"/>
    </source>
</evidence>
<dbReference type="InterPro" id="IPR004260">
    <property type="entry name" value="Pyr-dimer_DNA_glycosylase"/>
</dbReference>
<keyword evidence="1" id="KW-0456">Lyase</keyword>
<dbReference type="EMBL" id="CP002772">
    <property type="protein sequence ID" value="AEG18254.1"/>
    <property type="molecule type" value="Genomic_DNA"/>
</dbReference>
<dbReference type="Pfam" id="PF03013">
    <property type="entry name" value="Pyr_excise"/>
    <property type="match status" value="1"/>
</dbReference>
<dbReference type="Proteomes" id="UP000009231">
    <property type="component" value="Chromosome"/>
</dbReference>
<keyword evidence="2" id="KW-1185">Reference proteome</keyword>
<sequence>MRLWSLHPKYLDCKGLVALWREGLLARTVLKGETRGYRNHPQLERFKNQPDPVVAIDTYLLNVYKESQLRGYKFNRGKIGDKFTNYKIEVTRGQILYELEHLKRKLDVRDHVRYLELENLDIPLINPIFKVVEGDVEPWELVH</sequence>
<accession>F6D5S2</accession>